<dbReference type="Proteomes" id="UP000274822">
    <property type="component" value="Unassembled WGS sequence"/>
</dbReference>
<comment type="caution">
    <text evidence="3">The sequence shown here is derived from an EMBL/GenBank/DDBJ whole genome shotgun (WGS) entry which is preliminary data.</text>
</comment>
<dbReference type="PANTHER" id="PTHR43747:SF1">
    <property type="entry name" value="SLR1998 PROTEIN"/>
    <property type="match status" value="1"/>
</dbReference>
<dbReference type="AlphaFoldDB" id="A0A433R086"/>
<reference evidence="3 4" key="1">
    <citation type="journal article" date="2018" name="New Phytol.">
        <title>Phylogenomics of Endogonaceae and evolution of mycorrhizas within Mucoromycota.</title>
        <authorList>
            <person name="Chang Y."/>
            <person name="Desiro A."/>
            <person name="Na H."/>
            <person name="Sandor L."/>
            <person name="Lipzen A."/>
            <person name="Clum A."/>
            <person name="Barry K."/>
            <person name="Grigoriev I.V."/>
            <person name="Martin F.M."/>
            <person name="Stajich J.E."/>
            <person name="Smith M.E."/>
            <person name="Bonito G."/>
            <person name="Spatafora J.W."/>
        </authorList>
    </citation>
    <scope>NUCLEOTIDE SEQUENCE [LARGE SCALE GENOMIC DNA]</scope>
    <source>
        <strain evidence="3 4">AD002</strain>
    </source>
</reference>
<accession>A0A433R086</accession>
<protein>
    <recommendedName>
        <fullName evidence="5">FAD-binding domain-containing protein</fullName>
    </recommendedName>
</protein>
<organism evidence="3 4">
    <name type="scientific">Jimgerdemannia flammicorona</name>
    <dbReference type="NCBI Taxonomy" id="994334"/>
    <lineage>
        <taxon>Eukaryota</taxon>
        <taxon>Fungi</taxon>
        <taxon>Fungi incertae sedis</taxon>
        <taxon>Mucoromycota</taxon>
        <taxon>Mucoromycotina</taxon>
        <taxon>Endogonomycetes</taxon>
        <taxon>Endogonales</taxon>
        <taxon>Endogonaceae</taxon>
        <taxon>Jimgerdemannia</taxon>
    </lineage>
</organism>
<dbReference type="InterPro" id="IPR036188">
    <property type="entry name" value="FAD/NAD-bd_sf"/>
</dbReference>
<comment type="similarity">
    <text evidence="1">Belongs to the flavin-dependent halogenase family.</text>
</comment>
<feature type="region of interest" description="Disordered" evidence="2">
    <location>
        <begin position="227"/>
        <end position="272"/>
    </location>
</feature>
<dbReference type="SUPFAM" id="SSF51905">
    <property type="entry name" value="FAD/NAD(P)-binding domain"/>
    <property type="match status" value="1"/>
</dbReference>
<sequence>MDVSRLGNPSHPKHDLRLLPWESQTSPSPSRIWWREHISCSANASCWGSPHLHERDSIMNPYGEGWHLDRARFDQFMRDWWGKSTMSGVRELWEKTTFQSAEKDADGRWIVTVRRTESDGDHEVVTVGCDWLIDASGRRACMARKEGQDPAKHDQLLAFYAVFESSPNHPNNPDRDNRTIVESCRDGWWYTSLLPGNRRVVASTRTPTIRSPSSRAGTMNFYRYCTSTPSKSERSSSSMGMSSPTAKGSRGARLHTGPGCRNSSTRGGTLQSGAVLGRTLSAGMEEYGNFMENVWERYIEGAHYYYGKERRWPESAFWMARH</sequence>
<feature type="compositionally biased region" description="Polar residues" evidence="2">
    <location>
        <begin position="261"/>
        <end position="272"/>
    </location>
</feature>
<evidence type="ECO:0000313" key="3">
    <source>
        <dbReference type="EMBL" id="RUS35452.1"/>
    </source>
</evidence>
<dbReference type="PANTHER" id="PTHR43747">
    <property type="entry name" value="FAD-BINDING PROTEIN"/>
    <property type="match status" value="1"/>
</dbReference>
<proteinExistence type="inferred from homology"/>
<gene>
    <name evidence="3" type="ORF">BC938DRAFT_483394</name>
</gene>
<keyword evidence="4" id="KW-1185">Reference proteome</keyword>
<dbReference type="EMBL" id="RBNJ01000086">
    <property type="protein sequence ID" value="RUS35452.1"/>
    <property type="molecule type" value="Genomic_DNA"/>
</dbReference>
<evidence type="ECO:0000313" key="4">
    <source>
        <dbReference type="Proteomes" id="UP000274822"/>
    </source>
</evidence>
<evidence type="ECO:0000256" key="2">
    <source>
        <dbReference type="SAM" id="MobiDB-lite"/>
    </source>
</evidence>
<feature type="compositionally biased region" description="Low complexity" evidence="2">
    <location>
        <begin position="227"/>
        <end position="243"/>
    </location>
</feature>
<evidence type="ECO:0008006" key="5">
    <source>
        <dbReference type="Google" id="ProtNLM"/>
    </source>
</evidence>
<name>A0A433R086_9FUNG</name>
<feature type="region of interest" description="Disordered" evidence="2">
    <location>
        <begin position="1"/>
        <end position="27"/>
    </location>
</feature>
<dbReference type="Gene3D" id="3.50.50.60">
    <property type="entry name" value="FAD/NAD(P)-binding domain"/>
    <property type="match status" value="1"/>
</dbReference>
<evidence type="ECO:0000256" key="1">
    <source>
        <dbReference type="ARBA" id="ARBA00005706"/>
    </source>
</evidence>
<dbReference type="InterPro" id="IPR050816">
    <property type="entry name" value="Flavin-dep_Halogenase_NPB"/>
</dbReference>